<evidence type="ECO:0000313" key="2">
    <source>
        <dbReference type="Proteomes" id="UP000499080"/>
    </source>
</evidence>
<name>A0A4Y2CI80_ARAVE</name>
<protein>
    <submittedName>
        <fullName evidence="1">Uncharacterized protein</fullName>
    </submittedName>
</protein>
<proteinExistence type="predicted"/>
<dbReference type="AlphaFoldDB" id="A0A4Y2CI80"/>
<gene>
    <name evidence="1" type="ORF">AVEN_134882_1</name>
</gene>
<dbReference type="EMBL" id="BGPR01000194">
    <property type="protein sequence ID" value="GBM03644.1"/>
    <property type="molecule type" value="Genomic_DNA"/>
</dbReference>
<keyword evidence="2" id="KW-1185">Reference proteome</keyword>
<evidence type="ECO:0000313" key="1">
    <source>
        <dbReference type="EMBL" id="GBM03644.1"/>
    </source>
</evidence>
<reference evidence="1 2" key="1">
    <citation type="journal article" date="2019" name="Sci. Rep.">
        <title>Orb-weaving spider Araneus ventricosus genome elucidates the spidroin gene catalogue.</title>
        <authorList>
            <person name="Kono N."/>
            <person name="Nakamura H."/>
            <person name="Ohtoshi R."/>
            <person name="Moran D.A.P."/>
            <person name="Shinohara A."/>
            <person name="Yoshida Y."/>
            <person name="Fujiwara M."/>
            <person name="Mori M."/>
            <person name="Tomita M."/>
            <person name="Arakawa K."/>
        </authorList>
    </citation>
    <scope>NUCLEOTIDE SEQUENCE [LARGE SCALE GENOMIC DNA]</scope>
</reference>
<comment type="caution">
    <text evidence="1">The sequence shown here is derived from an EMBL/GenBank/DDBJ whole genome shotgun (WGS) entry which is preliminary data.</text>
</comment>
<organism evidence="1 2">
    <name type="scientific">Araneus ventricosus</name>
    <name type="common">Orbweaver spider</name>
    <name type="synonym">Epeira ventricosa</name>
    <dbReference type="NCBI Taxonomy" id="182803"/>
    <lineage>
        <taxon>Eukaryota</taxon>
        <taxon>Metazoa</taxon>
        <taxon>Ecdysozoa</taxon>
        <taxon>Arthropoda</taxon>
        <taxon>Chelicerata</taxon>
        <taxon>Arachnida</taxon>
        <taxon>Araneae</taxon>
        <taxon>Araneomorphae</taxon>
        <taxon>Entelegynae</taxon>
        <taxon>Araneoidea</taxon>
        <taxon>Araneidae</taxon>
        <taxon>Araneus</taxon>
    </lineage>
</organism>
<sequence length="104" mass="12149">MDLLPIRGNHGICSLRVKAEENEEINLFIPQSEKIFDFHKEEQVVTEYFSMQDISEVPKNVAINLLYGCRDQRNSITASWRRSVSRMLASPQQQGIKIRSIIRW</sequence>
<accession>A0A4Y2CI80</accession>
<dbReference type="Proteomes" id="UP000499080">
    <property type="component" value="Unassembled WGS sequence"/>
</dbReference>